<keyword evidence="2" id="KW-1185">Reference proteome</keyword>
<protein>
    <submittedName>
        <fullName evidence="1">Uncharacterized protein</fullName>
    </submittedName>
</protein>
<organism evidence="1 2">
    <name type="scientific">Mya arenaria</name>
    <name type="common">Soft-shell clam</name>
    <dbReference type="NCBI Taxonomy" id="6604"/>
    <lineage>
        <taxon>Eukaryota</taxon>
        <taxon>Metazoa</taxon>
        <taxon>Spiralia</taxon>
        <taxon>Lophotrochozoa</taxon>
        <taxon>Mollusca</taxon>
        <taxon>Bivalvia</taxon>
        <taxon>Autobranchia</taxon>
        <taxon>Heteroconchia</taxon>
        <taxon>Euheterodonta</taxon>
        <taxon>Imparidentia</taxon>
        <taxon>Neoheterodontei</taxon>
        <taxon>Myida</taxon>
        <taxon>Myoidea</taxon>
        <taxon>Myidae</taxon>
        <taxon>Mya</taxon>
    </lineage>
</organism>
<accession>A0ABY7FHC5</accession>
<dbReference type="EMBL" id="CP111023">
    <property type="protein sequence ID" value="WAR21002.1"/>
    <property type="molecule type" value="Genomic_DNA"/>
</dbReference>
<evidence type="ECO:0000313" key="2">
    <source>
        <dbReference type="Proteomes" id="UP001164746"/>
    </source>
</evidence>
<feature type="non-terminal residue" evidence="1">
    <location>
        <position position="77"/>
    </location>
</feature>
<evidence type="ECO:0000313" key="1">
    <source>
        <dbReference type="EMBL" id="WAR21002.1"/>
    </source>
</evidence>
<name>A0ABY7FHC5_MYAAR</name>
<sequence length="77" mass="8948">MSDTACDCVRQSFREDKAGYVTLEVCVLFRYVYSQGMCTLEVCVLWRYVYSGVICTLQITKCIGKMIKAREYRVKPK</sequence>
<reference evidence="1" key="1">
    <citation type="submission" date="2022-11" db="EMBL/GenBank/DDBJ databases">
        <title>Centuries of genome instability and evolution in soft-shell clam transmissible cancer (bioRxiv).</title>
        <authorList>
            <person name="Hart S.F.M."/>
            <person name="Yonemitsu M.A."/>
            <person name="Giersch R.M."/>
            <person name="Beal B.F."/>
            <person name="Arriagada G."/>
            <person name="Davis B.W."/>
            <person name="Ostrander E.A."/>
            <person name="Goff S.P."/>
            <person name="Metzger M.J."/>
        </authorList>
    </citation>
    <scope>NUCLEOTIDE SEQUENCE</scope>
    <source>
        <strain evidence="1">MELC-2E11</strain>
        <tissue evidence="1">Siphon/mantle</tissue>
    </source>
</reference>
<dbReference type="Proteomes" id="UP001164746">
    <property type="component" value="Chromosome 12"/>
</dbReference>
<proteinExistence type="predicted"/>
<gene>
    <name evidence="1" type="ORF">MAR_014976</name>
</gene>